<proteinExistence type="predicted"/>
<dbReference type="SUPFAM" id="SSF53474">
    <property type="entry name" value="alpha/beta-Hydrolases"/>
    <property type="match status" value="1"/>
</dbReference>
<dbReference type="InterPro" id="IPR029058">
    <property type="entry name" value="AB_hydrolase_fold"/>
</dbReference>
<accession>A0A4Y6PYZ3</accession>
<evidence type="ECO:0000313" key="5">
    <source>
        <dbReference type="Proteomes" id="UP000315995"/>
    </source>
</evidence>
<keyword evidence="5" id="KW-1185">Reference proteome</keyword>
<dbReference type="RefSeq" id="WP_141199939.1">
    <property type="nucleotide sequence ID" value="NZ_CP041186.1"/>
</dbReference>
<keyword evidence="1" id="KW-0456">Lyase</keyword>
<dbReference type="InterPro" id="IPR000073">
    <property type="entry name" value="AB_hydrolase_1"/>
</dbReference>
<dbReference type="OrthoDB" id="9804723at2"/>
<organism evidence="4 5">
    <name type="scientific">Persicimonas caeni</name>
    <dbReference type="NCBI Taxonomy" id="2292766"/>
    <lineage>
        <taxon>Bacteria</taxon>
        <taxon>Deltaproteobacteria</taxon>
        <taxon>Bradymonadales</taxon>
        <taxon>Bradymonadaceae</taxon>
        <taxon>Persicimonas</taxon>
    </lineage>
</organism>
<dbReference type="AlphaFoldDB" id="A0A4Y6PYZ3"/>
<dbReference type="GO" id="GO:0016787">
    <property type="term" value="F:hydrolase activity"/>
    <property type="evidence" value="ECO:0007669"/>
    <property type="project" value="UniProtKB-KW"/>
</dbReference>
<feature type="compositionally biased region" description="Basic and acidic residues" evidence="2">
    <location>
        <begin position="119"/>
        <end position="133"/>
    </location>
</feature>
<evidence type="ECO:0000256" key="1">
    <source>
        <dbReference type="ARBA" id="ARBA00023239"/>
    </source>
</evidence>
<keyword evidence="4" id="KW-0378">Hydrolase</keyword>
<dbReference type="EMBL" id="CP041186">
    <property type="protein sequence ID" value="QDG53483.1"/>
    <property type="molecule type" value="Genomic_DNA"/>
</dbReference>
<feature type="domain" description="AB hydrolase-1" evidence="3">
    <location>
        <begin position="17"/>
        <end position="247"/>
    </location>
</feature>
<evidence type="ECO:0000259" key="3">
    <source>
        <dbReference type="Pfam" id="PF12697"/>
    </source>
</evidence>
<evidence type="ECO:0000313" key="4">
    <source>
        <dbReference type="EMBL" id="QDG53483.1"/>
    </source>
</evidence>
<sequence>MSTFTTYTTGRADARPVVLIHGFMGSAADFGDLAEGLGDEHHCVCVDLPGHGDQPLGDAELSLPDLADALRTEILDELDQPVLVGYSMGGRLALQTALDHPEAVDKLVLVSTSPGIPDDDARGDRRQKDRERATEIRQDYPAFLDRWYRLPIFGELRQHPNFEAMLARRLQNDPEAMARVIVALSPGRQPSNWHRLDELDDTTWLVGADDPKYAALGARLHGIGHHVGIAEHAAHALHVERPNWLAEQLEVLIDVAGEPAE</sequence>
<feature type="region of interest" description="Disordered" evidence="2">
    <location>
        <begin position="112"/>
        <end position="133"/>
    </location>
</feature>
<dbReference type="GO" id="GO:0016829">
    <property type="term" value="F:lyase activity"/>
    <property type="evidence" value="ECO:0007669"/>
    <property type="project" value="UniProtKB-KW"/>
</dbReference>
<dbReference type="Gene3D" id="3.40.50.1820">
    <property type="entry name" value="alpha/beta hydrolase"/>
    <property type="match status" value="1"/>
</dbReference>
<dbReference type="Proteomes" id="UP000315995">
    <property type="component" value="Chromosome"/>
</dbReference>
<accession>A0A5B8YAL5</accession>
<dbReference type="Pfam" id="PF12697">
    <property type="entry name" value="Abhydrolase_6"/>
    <property type="match status" value="1"/>
</dbReference>
<reference evidence="4 5" key="1">
    <citation type="submission" date="2019-06" db="EMBL/GenBank/DDBJ databases">
        <title>Persicimonas caeni gen. nov., sp. nov., a predatory bacterium isolated from solar saltern.</title>
        <authorList>
            <person name="Wang S."/>
        </authorList>
    </citation>
    <scope>NUCLEOTIDE SEQUENCE [LARGE SCALE GENOMIC DNA]</scope>
    <source>
        <strain evidence="4 5">YN101</strain>
    </source>
</reference>
<name>A0A4Y6PYZ3_PERCE</name>
<dbReference type="PANTHER" id="PTHR42916">
    <property type="entry name" value="2-SUCCINYL-5-ENOLPYRUVYL-6-HYDROXY-3-CYCLOHEXENE-1-CARBOXYLATE SYNTHASE"/>
    <property type="match status" value="1"/>
</dbReference>
<protein>
    <submittedName>
        <fullName evidence="4">Alpha/beta fold hydrolase</fullName>
    </submittedName>
</protein>
<evidence type="ECO:0000256" key="2">
    <source>
        <dbReference type="SAM" id="MobiDB-lite"/>
    </source>
</evidence>
<dbReference type="PANTHER" id="PTHR42916:SF1">
    <property type="entry name" value="PROTEIN PHYLLO, CHLOROPLASTIC"/>
    <property type="match status" value="1"/>
</dbReference>
<dbReference type="PRINTS" id="PR00111">
    <property type="entry name" value="ABHYDROLASE"/>
</dbReference>
<gene>
    <name evidence="4" type="ORF">FIV42_22875</name>
</gene>